<comment type="caution">
    <text evidence="9">The sequence shown here is derived from an EMBL/GenBank/DDBJ whole genome shotgun (WGS) entry which is preliminary data.</text>
</comment>
<feature type="transmembrane region" description="Helical" evidence="7">
    <location>
        <begin position="419"/>
        <end position="437"/>
    </location>
</feature>
<keyword evidence="10" id="KW-1185">Reference proteome</keyword>
<evidence type="ECO:0000313" key="10">
    <source>
        <dbReference type="Proteomes" id="UP000325415"/>
    </source>
</evidence>
<dbReference type="SUPFAM" id="SSF103473">
    <property type="entry name" value="MFS general substrate transporter"/>
    <property type="match status" value="1"/>
</dbReference>
<feature type="transmembrane region" description="Helical" evidence="7">
    <location>
        <begin position="457"/>
        <end position="477"/>
    </location>
</feature>
<feature type="transmembrane region" description="Helical" evidence="7">
    <location>
        <begin position="21"/>
        <end position="40"/>
    </location>
</feature>
<dbReference type="Gene3D" id="1.20.1250.20">
    <property type="entry name" value="MFS general substrate transporter like domains"/>
    <property type="match status" value="2"/>
</dbReference>
<dbReference type="PANTHER" id="PTHR42718:SF47">
    <property type="entry name" value="METHYL VIOLOGEN RESISTANCE PROTEIN SMVA"/>
    <property type="match status" value="1"/>
</dbReference>
<keyword evidence="5 7" id="KW-1133">Transmembrane helix</keyword>
<keyword evidence="6 7" id="KW-0472">Membrane</keyword>
<evidence type="ECO:0000256" key="5">
    <source>
        <dbReference type="ARBA" id="ARBA00022989"/>
    </source>
</evidence>
<evidence type="ECO:0000256" key="6">
    <source>
        <dbReference type="ARBA" id="ARBA00023136"/>
    </source>
</evidence>
<comment type="subcellular location">
    <subcellularLocation>
        <location evidence="1">Cell membrane</location>
        <topology evidence="1">Multi-pass membrane protein</topology>
    </subcellularLocation>
</comment>
<reference evidence="9 10" key="1">
    <citation type="submission" date="2018-04" db="EMBL/GenBank/DDBJ databases">
        <authorList>
            <person name="Eckel V.P."/>
            <person name="Vogel R.F."/>
        </authorList>
    </citation>
    <scope>NUCLEOTIDE SEQUENCE [LARGE SCALE GENOMIC DNA]</scope>
    <source>
        <strain evidence="10">TMW 2.1764</strain>
    </source>
</reference>
<evidence type="ECO:0000256" key="1">
    <source>
        <dbReference type="ARBA" id="ARBA00004651"/>
    </source>
</evidence>
<dbReference type="InterPro" id="IPR011701">
    <property type="entry name" value="MFS"/>
</dbReference>
<accession>A0A5N6RZZ6</accession>
<organism evidence="9 10">
    <name type="scientific">Bifidobacterium tibiigranuli</name>
    <dbReference type="NCBI Taxonomy" id="2172043"/>
    <lineage>
        <taxon>Bacteria</taxon>
        <taxon>Bacillati</taxon>
        <taxon>Actinomycetota</taxon>
        <taxon>Actinomycetes</taxon>
        <taxon>Bifidobacteriales</taxon>
        <taxon>Bifidobacteriaceae</taxon>
        <taxon>Bifidobacterium</taxon>
    </lineage>
</organism>
<dbReference type="OrthoDB" id="7375466at2"/>
<dbReference type="Pfam" id="PF07690">
    <property type="entry name" value="MFS_1"/>
    <property type="match status" value="1"/>
</dbReference>
<dbReference type="GeneID" id="78128231"/>
<dbReference type="PROSITE" id="PS50850">
    <property type="entry name" value="MFS"/>
    <property type="match status" value="1"/>
</dbReference>
<dbReference type="RefSeq" id="WP_152581771.1">
    <property type="nucleotide sequence ID" value="NZ_QDAG01000013.1"/>
</dbReference>
<dbReference type="InterPro" id="IPR036259">
    <property type="entry name" value="MFS_trans_sf"/>
</dbReference>
<feature type="transmembrane region" description="Helical" evidence="7">
    <location>
        <begin position="349"/>
        <end position="367"/>
    </location>
</feature>
<protein>
    <submittedName>
        <fullName evidence="9">MFS transporter</fullName>
    </submittedName>
</protein>
<dbReference type="EMBL" id="QDAG01000013">
    <property type="protein sequence ID" value="KAE8126459.1"/>
    <property type="molecule type" value="Genomic_DNA"/>
</dbReference>
<feature type="transmembrane region" description="Helical" evidence="7">
    <location>
        <begin position="152"/>
        <end position="174"/>
    </location>
</feature>
<dbReference type="GO" id="GO:0022857">
    <property type="term" value="F:transmembrane transporter activity"/>
    <property type="evidence" value="ECO:0007669"/>
    <property type="project" value="InterPro"/>
</dbReference>
<proteinExistence type="predicted"/>
<keyword evidence="4 7" id="KW-0812">Transmembrane</keyword>
<evidence type="ECO:0000313" key="9">
    <source>
        <dbReference type="EMBL" id="KAE8126459.1"/>
    </source>
</evidence>
<evidence type="ECO:0000256" key="2">
    <source>
        <dbReference type="ARBA" id="ARBA00022448"/>
    </source>
</evidence>
<dbReference type="InterPro" id="IPR020846">
    <property type="entry name" value="MFS_dom"/>
</dbReference>
<feature type="transmembrane region" description="Helical" evidence="7">
    <location>
        <begin position="93"/>
        <end position="112"/>
    </location>
</feature>
<sequence length="489" mass="50556">MNSRFIRHRPTPIGARPPQNLRDAWVALLGLSAVFLFEMLDNSVLNVALPTISRELNSSAAALQWVTGTYSIVFGTLMLVFGALADRAGRRKVMLIGLVLLGTTSFATAFVTTTAQLIAVRAAMGVAAAMTTPGSNALVFRLFADDRLRVRAMTVVSTVGLVGLAVGPIAGGFVLAFAPWQALLLVNVPIAAIAFIAIRTGIPADSPGELHHEPIDAWGAVLGTAAIATALTAPTLFVQAGARSAMAWIALIAALFFTAAFLLRERSFSHPLLNLRIVAKPLVSSGLAFKAASNLAVAGMGYFVTLQLQLDWGWSPAQAALGMLPQVIVLIAGGAIIDVLVGKLGLSKAAWLSSSAVVAGLGMYSLLGRYGYGWIAAALVLVAAGMRVVGVVVGTNVMRGMPADRTTIGAALVDTAGEIAAAVGTAVSGTVLAILFAGQLADGSWSATQTTEFRCAVTVGEMLLTVFATGLVVFGIVRATSATAHTFSL</sequence>
<evidence type="ECO:0000256" key="7">
    <source>
        <dbReference type="SAM" id="Phobius"/>
    </source>
</evidence>
<evidence type="ECO:0000256" key="4">
    <source>
        <dbReference type="ARBA" id="ARBA00022692"/>
    </source>
</evidence>
<dbReference type="AlphaFoldDB" id="A0A5N6RZZ6"/>
<name>A0A5N6RZZ6_9BIFI</name>
<feature type="transmembrane region" description="Helical" evidence="7">
    <location>
        <begin position="218"/>
        <end position="239"/>
    </location>
</feature>
<feature type="transmembrane region" description="Helical" evidence="7">
    <location>
        <begin position="283"/>
        <end position="303"/>
    </location>
</feature>
<feature type="transmembrane region" description="Helical" evidence="7">
    <location>
        <begin position="60"/>
        <end position="81"/>
    </location>
</feature>
<feature type="transmembrane region" description="Helical" evidence="7">
    <location>
        <begin position="323"/>
        <end position="342"/>
    </location>
</feature>
<dbReference type="Proteomes" id="UP000325415">
    <property type="component" value="Unassembled WGS sequence"/>
</dbReference>
<feature type="transmembrane region" description="Helical" evidence="7">
    <location>
        <begin position="245"/>
        <end position="263"/>
    </location>
</feature>
<feature type="transmembrane region" description="Helical" evidence="7">
    <location>
        <begin position="373"/>
        <end position="398"/>
    </location>
</feature>
<dbReference type="PRINTS" id="PR01036">
    <property type="entry name" value="TCRTETB"/>
</dbReference>
<evidence type="ECO:0000259" key="8">
    <source>
        <dbReference type="PROSITE" id="PS50850"/>
    </source>
</evidence>
<feature type="transmembrane region" description="Helical" evidence="7">
    <location>
        <begin position="118"/>
        <end position="140"/>
    </location>
</feature>
<feature type="domain" description="Major facilitator superfamily (MFS) profile" evidence="8">
    <location>
        <begin position="27"/>
        <end position="489"/>
    </location>
</feature>
<keyword evidence="3" id="KW-1003">Cell membrane</keyword>
<gene>
    <name evidence="9" type="ORF">DDE84_11155</name>
</gene>
<keyword evidence="2" id="KW-0813">Transport</keyword>
<evidence type="ECO:0000256" key="3">
    <source>
        <dbReference type="ARBA" id="ARBA00022475"/>
    </source>
</evidence>
<feature type="transmembrane region" description="Helical" evidence="7">
    <location>
        <begin position="180"/>
        <end position="198"/>
    </location>
</feature>
<dbReference type="PANTHER" id="PTHR42718">
    <property type="entry name" value="MAJOR FACILITATOR SUPERFAMILY MULTIDRUG TRANSPORTER MFSC"/>
    <property type="match status" value="1"/>
</dbReference>
<dbReference type="GO" id="GO:0005886">
    <property type="term" value="C:plasma membrane"/>
    <property type="evidence" value="ECO:0007669"/>
    <property type="project" value="UniProtKB-SubCell"/>
</dbReference>
<dbReference type="CDD" id="cd17321">
    <property type="entry name" value="MFS_MMR_MDR_like"/>
    <property type="match status" value="1"/>
</dbReference>